<name>A0ABD5AUJ3_STACR</name>
<evidence type="ECO:0000313" key="2">
    <source>
        <dbReference type="Proteomes" id="UP001240157"/>
    </source>
</evidence>
<accession>A0ABD5AUJ3</accession>
<dbReference type="Proteomes" id="UP001240157">
    <property type="component" value="Unassembled WGS sequence"/>
</dbReference>
<reference evidence="1 2" key="1">
    <citation type="submission" date="2023-08" db="EMBL/GenBank/DDBJ databases">
        <title>Whole genome sequencing of Staphylococcus chromogenes NNSch 2386.</title>
        <authorList>
            <person name="Kropotov V.S."/>
            <person name="Boriskina E.V."/>
            <person name="Gordinskaya N.A."/>
            <person name="Shkurkina I.S."/>
            <person name="Kryazhev D.V."/>
            <person name="Alekseeva A.E."/>
            <person name="Makhova M.A."/>
        </authorList>
    </citation>
    <scope>NUCLEOTIDE SEQUENCE [LARGE SCALE GENOMIC DNA]</scope>
    <source>
        <strain evidence="1 2">NNSch 2386</strain>
    </source>
</reference>
<sequence length="32" mass="3793">MHLYDFAKNLVLEAGNNIRKWMNEDLEIEAKS</sequence>
<dbReference type="EMBL" id="JAVGJF010000010">
    <property type="protein sequence ID" value="MDQ7174948.1"/>
    <property type="molecule type" value="Genomic_DNA"/>
</dbReference>
<evidence type="ECO:0000313" key="1">
    <source>
        <dbReference type="EMBL" id="MDQ7174948.1"/>
    </source>
</evidence>
<proteinExistence type="predicted"/>
<organism evidence="1 2">
    <name type="scientific">Staphylococcus chromogenes</name>
    <name type="common">Staphylococcus hyicus subsp. chromogenes</name>
    <dbReference type="NCBI Taxonomy" id="46126"/>
    <lineage>
        <taxon>Bacteria</taxon>
        <taxon>Bacillati</taxon>
        <taxon>Bacillota</taxon>
        <taxon>Bacilli</taxon>
        <taxon>Bacillales</taxon>
        <taxon>Staphylococcaceae</taxon>
        <taxon>Staphylococcus</taxon>
    </lineage>
</organism>
<dbReference type="AlphaFoldDB" id="A0ABD5AUJ3"/>
<protein>
    <submittedName>
        <fullName evidence="1">Inositol monophosphatase</fullName>
    </submittedName>
</protein>
<gene>
    <name evidence="1" type="ORF">RCF65_02990</name>
</gene>
<feature type="non-terminal residue" evidence="1">
    <location>
        <position position="32"/>
    </location>
</feature>
<comment type="caution">
    <text evidence="1">The sequence shown here is derived from an EMBL/GenBank/DDBJ whole genome shotgun (WGS) entry which is preliminary data.</text>
</comment>